<dbReference type="PRINTS" id="PR01034">
    <property type="entry name" value="RIBOSOMALS12"/>
</dbReference>
<dbReference type="SUPFAM" id="SSF88946">
    <property type="entry name" value="Sigma2 domain of RNA polymerase sigma factors"/>
    <property type="match status" value="1"/>
</dbReference>
<evidence type="ECO:0000256" key="2">
    <source>
        <dbReference type="ARBA" id="ARBA00022980"/>
    </source>
</evidence>
<keyword evidence="2" id="KW-0689">Ribosomal protein</keyword>
<dbReference type="Proteomes" id="UP000789508">
    <property type="component" value="Unassembled WGS sequence"/>
</dbReference>
<dbReference type="EMBL" id="CAJVPS010009854">
    <property type="protein sequence ID" value="CAG8653708.1"/>
    <property type="molecule type" value="Genomic_DNA"/>
</dbReference>
<dbReference type="OrthoDB" id="2444507at2759"/>
<keyword evidence="7" id="KW-1185">Reference proteome</keyword>
<dbReference type="GO" id="GO:0006412">
    <property type="term" value="P:translation"/>
    <property type="evidence" value="ECO:0007669"/>
    <property type="project" value="InterPro"/>
</dbReference>
<comment type="caution">
    <text evidence="6">The sequence shown here is derived from an EMBL/GenBank/DDBJ whole genome shotgun (WGS) entry which is preliminary data.</text>
</comment>
<dbReference type="Pfam" id="PF00164">
    <property type="entry name" value="Ribosom_S12_S23"/>
    <property type="match status" value="1"/>
</dbReference>
<dbReference type="InterPro" id="IPR012340">
    <property type="entry name" value="NA-bd_OB-fold"/>
</dbReference>
<dbReference type="InterPro" id="IPR013325">
    <property type="entry name" value="RNA_pol_sigma_r2"/>
</dbReference>
<dbReference type="InterPro" id="IPR006032">
    <property type="entry name" value="Ribosomal_uS12"/>
</dbReference>
<dbReference type="GO" id="GO:0015935">
    <property type="term" value="C:small ribosomal subunit"/>
    <property type="evidence" value="ECO:0007669"/>
    <property type="project" value="InterPro"/>
</dbReference>
<feature type="compositionally biased region" description="Polar residues" evidence="5">
    <location>
        <begin position="375"/>
        <end position="387"/>
    </location>
</feature>
<evidence type="ECO:0000256" key="1">
    <source>
        <dbReference type="ARBA" id="ARBA00005657"/>
    </source>
</evidence>
<proteinExistence type="inferred from homology"/>
<evidence type="ECO:0000313" key="6">
    <source>
        <dbReference type="EMBL" id="CAG8653708.1"/>
    </source>
</evidence>
<evidence type="ECO:0000313" key="7">
    <source>
        <dbReference type="Proteomes" id="UP000789508"/>
    </source>
</evidence>
<dbReference type="SUPFAM" id="SSF50249">
    <property type="entry name" value="Nucleic acid-binding proteins"/>
    <property type="match status" value="1"/>
</dbReference>
<dbReference type="PROSITE" id="PS00055">
    <property type="entry name" value="RIBOSOMAL_S12"/>
    <property type="match status" value="1"/>
</dbReference>
<dbReference type="AlphaFoldDB" id="A0A9N9H4Z4"/>
<dbReference type="Gene3D" id="1.20.120.1810">
    <property type="match status" value="1"/>
</dbReference>
<protein>
    <submittedName>
        <fullName evidence="6">3769_t:CDS:1</fullName>
    </submittedName>
</protein>
<organism evidence="6 7">
    <name type="scientific">Ambispora leptoticha</name>
    <dbReference type="NCBI Taxonomy" id="144679"/>
    <lineage>
        <taxon>Eukaryota</taxon>
        <taxon>Fungi</taxon>
        <taxon>Fungi incertae sedis</taxon>
        <taxon>Mucoromycota</taxon>
        <taxon>Glomeromycotina</taxon>
        <taxon>Glomeromycetes</taxon>
        <taxon>Archaeosporales</taxon>
        <taxon>Ambisporaceae</taxon>
        <taxon>Ambispora</taxon>
    </lineage>
</organism>
<dbReference type="CDD" id="cd03368">
    <property type="entry name" value="Ribosomal_S12"/>
    <property type="match status" value="1"/>
</dbReference>
<dbReference type="Gene3D" id="2.40.50.140">
    <property type="entry name" value="Nucleic acid-binding proteins"/>
    <property type="match status" value="1"/>
</dbReference>
<dbReference type="InterPro" id="IPR005679">
    <property type="entry name" value="Ribosomal_uS12_bac"/>
</dbReference>
<keyword evidence="3" id="KW-0687">Ribonucleoprotein</keyword>
<sequence>MNKLFTLKPAKEKELLKAAKPVVAIFSAISSLQKEIDEKDKKIKSKQKTPEEIEELKNELKKKEKELQKLGEKKVNEGKKAIRFLLHYNQNLVKYIVKGYSSFGGKVDPEELTAEGISSLPKAIEKFDLNSKNRGGVKEKKSVIYYDSDYQNDDKESKTYSLLETLHDDENAELTAEQVKPSNLLDIYYLATEEEKKELKKKMKLNNKSSLELLQKYSLEEKKIHSLPLVKNYLSLFTKNYNFAEISKILESEILLDRQEEFRTNSDKIIIVKVRLVYLPGINKSGICKKIGVLKPRKPNSANRAYARIILKNKKEITVYIPGEKHNLQEYSSVLISGGGAQDLPGVKYHVIRGHADTEGVKDRKQVGSSFLIIRNNSKQNSNSPSDKPSKEEKPAPPQKGNPPPDQPSEEESNCPYLNEANLTTSDPEPKKTCIGDDLAEWRKISPSYIINL</sequence>
<evidence type="ECO:0000256" key="4">
    <source>
        <dbReference type="SAM" id="Coils"/>
    </source>
</evidence>
<dbReference type="GO" id="GO:0003700">
    <property type="term" value="F:DNA-binding transcription factor activity"/>
    <property type="evidence" value="ECO:0007669"/>
    <property type="project" value="InterPro"/>
</dbReference>
<dbReference type="PANTHER" id="PTHR11652">
    <property type="entry name" value="30S RIBOSOMAL PROTEIN S12 FAMILY MEMBER"/>
    <property type="match status" value="1"/>
</dbReference>
<dbReference type="GO" id="GO:0006352">
    <property type="term" value="P:DNA-templated transcription initiation"/>
    <property type="evidence" value="ECO:0007669"/>
    <property type="project" value="InterPro"/>
</dbReference>
<name>A0A9N9H4Z4_9GLOM</name>
<evidence type="ECO:0000256" key="5">
    <source>
        <dbReference type="SAM" id="MobiDB-lite"/>
    </source>
</evidence>
<feature type="coiled-coil region" evidence="4">
    <location>
        <begin position="29"/>
        <end position="80"/>
    </location>
</feature>
<feature type="compositionally biased region" description="Pro residues" evidence="5">
    <location>
        <begin position="396"/>
        <end position="407"/>
    </location>
</feature>
<keyword evidence="4" id="KW-0175">Coiled coil</keyword>
<evidence type="ECO:0000256" key="3">
    <source>
        <dbReference type="ARBA" id="ARBA00023274"/>
    </source>
</evidence>
<dbReference type="NCBIfam" id="TIGR00981">
    <property type="entry name" value="rpsL_bact"/>
    <property type="match status" value="1"/>
</dbReference>
<dbReference type="GO" id="GO:0003735">
    <property type="term" value="F:structural constituent of ribosome"/>
    <property type="evidence" value="ECO:0007669"/>
    <property type="project" value="InterPro"/>
</dbReference>
<accession>A0A9N9H4Z4</accession>
<comment type="similarity">
    <text evidence="1">Belongs to the universal ribosomal protein uS12 family.</text>
</comment>
<gene>
    <name evidence="6" type="ORF">ALEPTO_LOCUS10102</name>
</gene>
<reference evidence="6" key="1">
    <citation type="submission" date="2021-06" db="EMBL/GenBank/DDBJ databases">
        <authorList>
            <person name="Kallberg Y."/>
            <person name="Tangrot J."/>
            <person name="Rosling A."/>
        </authorList>
    </citation>
    <scope>NUCLEOTIDE SEQUENCE</scope>
    <source>
        <strain evidence="6">FL130A</strain>
    </source>
</reference>
<feature type="region of interest" description="Disordered" evidence="5">
    <location>
        <begin position="373"/>
        <end position="433"/>
    </location>
</feature>